<evidence type="ECO:0000256" key="1">
    <source>
        <dbReference type="SAM" id="Phobius"/>
    </source>
</evidence>
<comment type="caution">
    <text evidence="2">The sequence shown here is derived from an EMBL/GenBank/DDBJ whole genome shotgun (WGS) entry which is preliminary data.</text>
</comment>
<dbReference type="EMBL" id="JAADZU010000024">
    <property type="protein sequence ID" value="NDK89808.1"/>
    <property type="molecule type" value="Genomic_DNA"/>
</dbReference>
<dbReference type="Proteomes" id="UP000466307">
    <property type="component" value="Unassembled WGS sequence"/>
</dbReference>
<proteinExistence type="predicted"/>
<keyword evidence="1" id="KW-0472">Membrane</keyword>
<keyword evidence="1" id="KW-1133">Transmembrane helix</keyword>
<dbReference type="RefSeq" id="WP_162128783.1">
    <property type="nucleotide sequence ID" value="NZ_JAADZU010000024.1"/>
</dbReference>
<keyword evidence="1" id="KW-0812">Transmembrane</keyword>
<keyword evidence="3" id="KW-1185">Reference proteome</keyword>
<organism evidence="2 3">
    <name type="scientific">Gordonia desulfuricans</name>
    <dbReference type="NCBI Taxonomy" id="89051"/>
    <lineage>
        <taxon>Bacteria</taxon>
        <taxon>Bacillati</taxon>
        <taxon>Actinomycetota</taxon>
        <taxon>Actinomycetes</taxon>
        <taxon>Mycobacteriales</taxon>
        <taxon>Gordoniaceae</taxon>
        <taxon>Gordonia</taxon>
    </lineage>
</organism>
<dbReference type="AlphaFoldDB" id="A0A7K3LNN8"/>
<feature type="transmembrane region" description="Helical" evidence="1">
    <location>
        <begin position="6"/>
        <end position="24"/>
    </location>
</feature>
<gene>
    <name evidence="2" type="ORF">GYA93_09485</name>
</gene>
<evidence type="ECO:0000313" key="2">
    <source>
        <dbReference type="EMBL" id="NDK89808.1"/>
    </source>
</evidence>
<dbReference type="InterPro" id="IPR036259">
    <property type="entry name" value="MFS_trans_sf"/>
</dbReference>
<accession>A0A7K3LNN8</accession>
<evidence type="ECO:0000313" key="3">
    <source>
        <dbReference type="Proteomes" id="UP000466307"/>
    </source>
</evidence>
<sequence length="40" mass="4366">MSDADITWFLTVQTLAAAVCVPLLSQLGDMYGHRPMLGSR</sequence>
<name>A0A7K3LNN8_9ACTN</name>
<dbReference type="SUPFAM" id="SSF103473">
    <property type="entry name" value="MFS general substrate transporter"/>
    <property type="match status" value="1"/>
</dbReference>
<reference evidence="2 3" key="1">
    <citation type="submission" date="2020-01" db="EMBL/GenBank/DDBJ databases">
        <title>Investigation of new actinobacteria for the biodesulphurisation of diesel fuel.</title>
        <authorList>
            <person name="Athi Narayanan S.M."/>
        </authorList>
    </citation>
    <scope>NUCLEOTIDE SEQUENCE [LARGE SCALE GENOMIC DNA]</scope>
    <source>
        <strain evidence="2 3">213E</strain>
    </source>
</reference>
<protein>
    <submittedName>
        <fullName evidence="2">MFS transporter</fullName>
    </submittedName>
</protein>